<dbReference type="Proteomes" id="UP000203507">
    <property type="component" value="Segment"/>
</dbReference>
<name>A0A1X9T599_9VIRU</name>
<reference evidence="1" key="1">
    <citation type="journal article" date="2017" name="Vet. Pathol.">
        <title>Ranid Herpesvirus 3 and Proliferative Dermatitis in Free-Ranging Wild Common Frogs (Rana Temporaria).</title>
        <authorList>
            <person name="Origgi F.C."/>
            <person name="Schmidt B.R."/>
            <person name="Lohmann P."/>
            <person name="Otten P."/>
            <person name="Akdesir E."/>
            <person name="Gaschen V."/>
            <person name="Aguilar-Bultet L."/>
            <person name="Wahli T."/>
            <person name="Sattler U."/>
            <person name="Stoffel M.H."/>
        </authorList>
    </citation>
    <scope>NUCLEOTIDE SEQUENCE [LARGE SCALE GENOMIC DNA]</scope>
    <source>
        <strain evidence="1">FO1_2015</strain>
    </source>
</reference>
<dbReference type="EMBL" id="KX832224">
    <property type="protein sequence ID" value="ARR28878.1"/>
    <property type="molecule type" value="Genomic_DNA"/>
</dbReference>
<dbReference type="KEGG" id="vg:32878212"/>
<sequence length="310" mass="35140">MATLGLETLAGKPAVHVTRSGAYGGFLVNNVKTAGLTKALPLKSRTPKYTKNNYVLRISGKSVASEIYRMLRSLYRENSQNFVNNGISLLCHRYPVSPEKMLRLLASFKADADSGMIQTRQRFQEMYSRHQIPTHMGSMIDADIKRKTTIPGYKHKHAMTNNIVKFLERKGWKAAAESVNVTTCQKKLNQCDKCTLLKKCYASDLQRATELDLVLTHDGKVILLEIKTTQRSKPTEWTARNNTHQAQMSWYMYALTYPNSPPSSMYVLTLSLLTGEISTKRVLPPQRNKLIMKQEGFRSICKKCLDSVLK</sequence>
<evidence type="ECO:0000313" key="2">
    <source>
        <dbReference type="Proteomes" id="UP000203507"/>
    </source>
</evidence>
<keyword evidence="2" id="KW-1185">Reference proteome</keyword>
<protein>
    <submittedName>
        <fullName evidence="1">Uncharacterized protein</fullName>
    </submittedName>
</protein>
<accession>A0A1X9T599</accession>
<proteinExistence type="predicted"/>
<evidence type="ECO:0000313" key="1">
    <source>
        <dbReference type="EMBL" id="ARR28878.1"/>
    </source>
</evidence>
<dbReference type="GeneID" id="32878212"/>
<organism evidence="1">
    <name type="scientific">Ranid herpesvirus 3</name>
    <dbReference type="NCBI Taxonomy" id="1987509"/>
    <lineage>
        <taxon>Viruses</taxon>
        <taxon>Duplodnaviria</taxon>
        <taxon>Heunggongvirae</taxon>
        <taxon>Peploviricota</taxon>
        <taxon>Herviviricetes</taxon>
        <taxon>Herpesvirales</taxon>
        <taxon>Alloherpesviridae</taxon>
        <taxon>Batravirus</taxon>
        <taxon>Batravirus ranidallo3</taxon>
    </lineage>
</organism>
<dbReference type="RefSeq" id="YP_009362387.1">
    <property type="nucleotide sequence ID" value="NC_034618.1"/>
</dbReference>